<dbReference type="EMBL" id="CP036279">
    <property type="protein sequence ID" value="QDU60121.1"/>
    <property type="molecule type" value="Genomic_DNA"/>
</dbReference>
<dbReference type="KEGG" id="knv:Pan216_09580"/>
<evidence type="ECO:0000259" key="3">
    <source>
        <dbReference type="SMART" id="SM00829"/>
    </source>
</evidence>
<dbReference type="InterPro" id="IPR013149">
    <property type="entry name" value="ADH-like_C"/>
</dbReference>
<gene>
    <name evidence="4" type="primary">qorA</name>
    <name evidence="4" type="ORF">Pan216_09580</name>
</gene>
<dbReference type="InterPro" id="IPR011032">
    <property type="entry name" value="GroES-like_sf"/>
</dbReference>
<dbReference type="Gene3D" id="3.40.50.720">
    <property type="entry name" value="NAD(P)-binding Rossmann-like Domain"/>
    <property type="match status" value="1"/>
</dbReference>
<dbReference type="GO" id="GO:0070402">
    <property type="term" value="F:NADPH binding"/>
    <property type="evidence" value="ECO:0007669"/>
    <property type="project" value="TreeGrafter"/>
</dbReference>
<dbReference type="InterPro" id="IPR020843">
    <property type="entry name" value="ER"/>
</dbReference>
<dbReference type="GO" id="GO:0003960">
    <property type="term" value="F:quinone reductase (NADPH) activity"/>
    <property type="evidence" value="ECO:0007669"/>
    <property type="project" value="UniProtKB-EC"/>
</dbReference>
<dbReference type="Proteomes" id="UP000317093">
    <property type="component" value="Chromosome"/>
</dbReference>
<accession>A0A518AZH8</accession>
<proteinExistence type="predicted"/>
<dbReference type="SMART" id="SM00829">
    <property type="entry name" value="PKS_ER"/>
    <property type="match status" value="1"/>
</dbReference>
<dbReference type="AlphaFoldDB" id="A0A518AZH8"/>
<name>A0A518AZH8_9BACT</name>
<evidence type="ECO:0000313" key="4">
    <source>
        <dbReference type="EMBL" id="QDU60121.1"/>
    </source>
</evidence>
<dbReference type="Pfam" id="PF08240">
    <property type="entry name" value="ADH_N"/>
    <property type="match status" value="1"/>
</dbReference>
<sequence length="331" mass="35509">MRAVVFDRFGDPAEVLEPRDVSDPSPGQGEVLVRMLASPVNPSDLMVVRGIYGRLPTPPATPGFEGVGVVEADGGGMVAGWFKNKRVAVINSKGGNWAEKVVIPFKQAVPLPGSLPLDQAATFFVNPAAAYVMTRKVLGMGNGKWLLQTAAGSTLGRMVIRLGRRFGFRTINVIRRSEQADELRRLGADEVVATDVENMEERVREITGGEGAKAAIDCVGGELGSSVIRCLARRGKLLVYGTLSNTPLSFSSRDLMTPGTSVEGFWLANYMEQLALPSKIMLMRTITGLIKDGILESEIGESFALDDIKQAATEAEKVARGGKVLLKFGEA</sequence>
<dbReference type="SUPFAM" id="SSF50129">
    <property type="entry name" value="GroES-like"/>
    <property type="match status" value="1"/>
</dbReference>
<dbReference type="SUPFAM" id="SSF51735">
    <property type="entry name" value="NAD(P)-binding Rossmann-fold domains"/>
    <property type="match status" value="1"/>
</dbReference>
<dbReference type="Pfam" id="PF00107">
    <property type="entry name" value="ADH_zinc_N"/>
    <property type="match status" value="1"/>
</dbReference>
<keyword evidence="2 4" id="KW-0560">Oxidoreductase</keyword>
<dbReference type="InterPro" id="IPR036291">
    <property type="entry name" value="NAD(P)-bd_dom_sf"/>
</dbReference>
<dbReference type="InterPro" id="IPR013154">
    <property type="entry name" value="ADH-like_N"/>
</dbReference>
<evidence type="ECO:0000313" key="5">
    <source>
        <dbReference type="Proteomes" id="UP000317093"/>
    </source>
</evidence>
<organism evidence="4 5">
    <name type="scientific">Kolteria novifilia</name>
    <dbReference type="NCBI Taxonomy" id="2527975"/>
    <lineage>
        <taxon>Bacteria</taxon>
        <taxon>Pseudomonadati</taxon>
        <taxon>Planctomycetota</taxon>
        <taxon>Planctomycetia</taxon>
        <taxon>Kolteriales</taxon>
        <taxon>Kolteriaceae</taxon>
        <taxon>Kolteria</taxon>
    </lineage>
</organism>
<dbReference type="RefSeq" id="WP_145255471.1">
    <property type="nucleotide sequence ID" value="NZ_CP036279.1"/>
</dbReference>
<evidence type="ECO:0000256" key="2">
    <source>
        <dbReference type="ARBA" id="ARBA00023002"/>
    </source>
</evidence>
<dbReference type="CDD" id="cd05282">
    <property type="entry name" value="ETR_like"/>
    <property type="match status" value="1"/>
</dbReference>
<feature type="domain" description="Enoyl reductase (ER)" evidence="3">
    <location>
        <begin position="10"/>
        <end position="326"/>
    </location>
</feature>
<dbReference type="Gene3D" id="3.90.180.10">
    <property type="entry name" value="Medium-chain alcohol dehydrogenases, catalytic domain"/>
    <property type="match status" value="1"/>
</dbReference>
<dbReference type="PANTHER" id="PTHR48106:SF2">
    <property type="entry name" value="ZN2+-BINDING DEHYDROGENASE"/>
    <property type="match status" value="1"/>
</dbReference>
<dbReference type="OrthoDB" id="9787435at2"/>
<dbReference type="PANTHER" id="PTHR48106">
    <property type="entry name" value="QUINONE OXIDOREDUCTASE PIG3-RELATED"/>
    <property type="match status" value="1"/>
</dbReference>
<reference evidence="4 5" key="1">
    <citation type="submission" date="2019-02" db="EMBL/GenBank/DDBJ databases">
        <title>Deep-cultivation of Planctomycetes and their phenomic and genomic characterization uncovers novel biology.</title>
        <authorList>
            <person name="Wiegand S."/>
            <person name="Jogler M."/>
            <person name="Boedeker C."/>
            <person name="Pinto D."/>
            <person name="Vollmers J."/>
            <person name="Rivas-Marin E."/>
            <person name="Kohn T."/>
            <person name="Peeters S.H."/>
            <person name="Heuer A."/>
            <person name="Rast P."/>
            <person name="Oberbeckmann S."/>
            <person name="Bunk B."/>
            <person name="Jeske O."/>
            <person name="Meyerdierks A."/>
            <person name="Storesund J.E."/>
            <person name="Kallscheuer N."/>
            <person name="Luecker S."/>
            <person name="Lage O.M."/>
            <person name="Pohl T."/>
            <person name="Merkel B.J."/>
            <person name="Hornburger P."/>
            <person name="Mueller R.-W."/>
            <person name="Bruemmer F."/>
            <person name="Labrenz M."/>
            <person name="Spormann A.M."/>
            <person name="Op den Camp H."/>
            <person name="Overmann J."/>
            <person name="Amann R."/>
            <person name="Jetten M.S.M."/>
            <person name="Mascher T."/>
            <person name="Medema M.H."/>
            <person name="Devos D.P."/>
            <person name="Kaster A.-K."/>
            <person name="Ovreas L."/>
            <person name="Rohde M."/>
            <person name="Galperin M.Y."/>
            <person name="Jogler C."/>
        </authorList>
    </citation>
    <scope>NUCLEOTIDE SEQUENCE [LARGE SCALE GENOMIC DNA]</scope>
    <source>
        <strain evidence="4 5">Pan216</strain>
    </source>
</reference>
<dbReference type="EC" id="1.6.5.5" evidence="4"/>
<protein>
    <submittedName>
        <fullName evidence="4">Quinone oxidoreductase 1</fullName>
        <ecNumber evidence="4">1.6.5.5</ecNumber>
    </submittedName>
</protein>
<evidence type="ECO:0000256" key="1">
    <source>
        <dbReference type="ARBA" id="ARBA00022857"/>
    </source>
</evidence>
<keyword evidence="5" id="KW-1185">Reference proteome</keyword>
<keyword evidence="1" id="KW-0521">NADP</keyword>